<dbReference type="Proteomes" id="UP000446768">
    <property type="component" value="Unassembled WGS sequence"/>
</dbReference>
<dbReference type="EMBL" id="WKJJ01000021">
    <property type="protein sequence ID" value="MRV75511.1"/>
    <property type="molecule type" value="Genomic_DNA"/>
</dbReference>
<comment type="caution">
    <text evidence="2">The sequence shown here is derived from an EMBL/GenBank/DDBJ whole genome shotgun (WGS) entry which is preliminary data.</text>
</comment>
<dbReference type="Pfam" id="PF13946">
    <property type="entry name" value="DUF4214"/>
    <property type="match status" value="1"/>
</dbReference>
<proteinExistence type="predicted"/>
<dbReference type="InterPro" id="IPR038255">
    <property type="entry name" value="PBS_linker_sf"/>
</dbReference>
<gene>
    <name evidence="2" type="ORF">GJ700_27700</name>
</gene>
<evidence type="ECO:0000313" key="3">
    <source>
        <dbReference type="Proteomes" id="UP000446768"/>
    </source>
</evidence>
<evidence type="ECO:0000259" key="1">
    <source>
        <dbReference type="Pfam" id="PF13946"/>
    </source>
</evidence>
<organism evidence="2 3">
    <name type="scientific">Pseudoduganella rivuli</name>
    <dbReference type="NCBI Taxonomy" id="2666085"/>
    <lineage>
        <taxon>Bacteria</taxon>
        <taxon>Pseudomonadati</taxon>
        <taxon>Pseudomonadota</taxon>
        <taxon>Betaproteobacteria</taxon>
        <taxon>Burkholderiales</taxon>
        <taxon>Oxalobacteraceae</taxon>
        <taxon>Telluria group</taxon>
        <taxon>Pseudoduganella</taxon>
    </lineage>
</organism>
<sequence length="308" mass="32303">MAHSTNDIQKLYLAYFSRPADLAGLDYWQHSGVTLAEIAASFSQSSEYTQRFAGMDNSGVVRQVYYNLFARDGEPAGVAYWSGLLDKGAIQIGSVVTSMLEGAQGRDKVAVASKLDAMSQFCDAVANGADVSLRAGLMPADLATARAWLGNVSDAASLANAQVAMPSMLKAMGAVPGANVVLSGHVRAIGAIAGATVFVDTNHNGIPEQGEASAVTDLNGFYLLSGRIGPAAYQQTVDPLHVDVLVQGGVDAQTGLANKDIFTWSYDTTSYPYMGAQFKEAHVDFGPQGAHFHDAGIALTGIPATTFE</sequence>
<name>A0A7X2LVJ2_9BURK</name>
<keyword evidence="3" id="KW-1185">Reference proteome</keyword>
<feature type="domain" description="DUF4214" evidence="1">
    <location>
        <begin position="39"/>
        <end position="101"/>
    </location>
</feature>
<dbReference type="InterPro" id="IPR025282">
    <property type="entry name" value="DUF4214"/>
</dbReference>
<dbReference type="RefSeq" id="WP_154380129.1">
    <property type="nucleotide sequence ID" value="NZ_WKJJ01000021.1"/>
</dbReference>
<accession>A0A7X2LVJ2</accession>
<protein>
    <submittedName>
        <fullName evidence="2">DUF4214 domain-containing protein</fullName>
    </submittedName>
</protein>
<dbReference type="AlphaFoldDB" id="A0A7X2LVJ2"/>
<dbReference type="SUPFAM" id="SSF117074">
    <property type="entry name" value="Hypothetical protein PA1324"/>
    <property type="match status" value="1"/>
</dbReference>
<reference evidence="2 3" key="1">
    <citation type="submission" date="2019-11" db="EMBL/GenBank/DDBJ databases">
        <title>Novel species isolated from a subtropical stream in China.</title>
        <authorList>
            <person name="Lu H."/>
        </authorList>
    </citation>
    <scope>NUCLEOTIDE SEQUENCE [LARGE SCALE GENOMIC DNA]</scope>
    <source>
        <strain evidence="2 3">FT92W</strain>
    </source>
</reference>
<evidence type="ECO:0000313" key="2">
    <source>
        <dbReference type="EMBL" id="MRV75511.1"/>
    </source>
</evidence>
<dbReference type="Gene3D" id="1.10.3130.20">
    <property type="entry name" value="Phycobilisome linker domain"/>
    <property type="match status" value="1"/>
</dbReference>